<reference evidence="3" key="1">
    <citation type="submission" date="2016-11" db="EMBL/GenBank/DDBJ databases">
        <authorList>
            <person name="Varghese N."/>
            <person name="Submissions S."/>
        </authorList>
    </citation>
    <scope>NUCLEOTIDE SEQUENCE [LARGE SCALE GENOMIC DNA]</scope>
    <source>
        <strain evidence="3">DSM 19741</strain>
    </source>
</reference>
<evidence type="ECO:0000313" key="2">
    <source>
        <dbReference type="EMBL" id="SHG15906.1"/>
    </source>
</evidence>
<dbReference type="AlphaFoldDB" id="A0A1M5HIW6"/>
<proteinExistence type="predicted"/>
<keyword evidence="1" id="KW-1133">Transmembrane helix</keyword>
<evidence type="ECO:0000256" key="1">
    <source>
        <dbReference type="SAM" id="Phobius"/>
    </source>
</evidence>
<feature type="transmembrane region" description="Helical" evidence="1">
    <location>
        <begin position="35"/>
        <end position="54"/>
    </location>
</feature>
<accession>A0A1M5HIW6</accession>
<dbReference type="OrthoDB" id="1376435at2"/>
<evidence type="ECO:0000313" key="3">
    <source>
        <dbReference type="Proteomes" id="UP000184036"/>
    </source>
</evidence>
<dbReference type="EMBL" id="FQWE01000005">
    <property type="protein sequence ID" value="SHG15906.1"/>
    <property type="molecule type" value="Genomic_DNA"/>
</dbReference>
<gene>
    <name evidence="2" type="ORF">SAMN05444396_105128</name>
</gene>
<sequence length="73" mass="8583">MKQNPLKILISMLTAGLTYTVIMAGLDYYDGKEFQLSKFIFNAIFFGLIWYFIFKKLFKNKVESTDSRKNIDN</sequence>
<keyword evidence="3" id="KW-1185">Reference proteome</keyword>
<dbReference type="Proteomes" id="UP000184036">
    <property type="component" value="Unassembled WGS sequence"/>
</dbReference>
<feature type="transmembrane region" description="Helical" evidence="1">
    <location>
        <begin position="9"/>
        <end position="29"/>
    </location>
</feature>
<name>A0A1M5HIW6_9FLAO</name>
<protein>
    <submittedName>
        <fullName evidence="2">Uncharacterized protein</fullName>
    </submittedName>
</protein>
<organism evidence="2 3">
    <name type="scientific">Flavobacterium segetis</name>
    <dbReference type="NCBI Taxonomy" id="271157"/>
    <lineage>
        <taxon>Bacteria</taxon>
        <taxon>Pseudomonadati</taxon>
        <taxon>Bacteroidota</taxon>
        <taxon>Flavobacteriia</taxon>
        <taxon>Flavobacteriales</taxon>
        <taxon>Flavobacteriaceae</taxon>
        <taxon>Flavobacterium</taxon>
    </lineage>
</organism>
<keyword evidence="1" id="KW-0812">Transmembrane</keyword>
<keyword evidence="1" id="KW-0472">Membrane</keyword>
<dbReference type="RefSeq" id="WP_072990984.1">
    <property type="nucleotide sequence ID" value="NZ_FQWE01000005.1"/>
</dbReference>